<reference evidence="2 3" key="1">
    <citation type="submission" date="2017-03" db="EMBL/GenBank/DDBJ databases">
        <title>An alternative strategy for trypanosome survival in the mammalian bloodstream revealed through genome and transcriptome analysis of the ubiquitous bovine parasite Trypanosoma (Megatrypanum) theileri.</title>
        <authorList>
            <person name="Kelly S."/>
            <person name="Ivens A."/>
            <person name="Mott A."/>
            <person name="O'Neill E."/>
            <person name="Emms D."/>
            <person name="Macleod O."/>
            <person name="Voorheis P."/>
            <person name="Matthews J."/>
            <person name="Matthews K."/>
            <person name="Carrington M."/>
        </authorList>
    </citation>
    <scope>NUCLEOTIDE SEQUENCE [LARGE SCALE GENOMIC DNA]</scope>
    <source>
        <strain evidence="2">Edinburgh</strain>
    </source>
</reference>
<sequence length="302" mass="32780">MVDEVQPCVGLGNDSLTDSRADSSCCDDSSRAENSNCFRVSCGGDSRLPDEFEERPANISRRSKIPNVRLVNRSLKSLARLRLQSSRSCDCAWRARVAVLRADSAIANVERCKALLDVLVHVMEGGARETAMELSRVVAIGASVSTESVKEARMALEISETQRSYIERVVGYGEAAVDAALSDNKSAGDLVAGSELLAQFVDIAVQACKNAAVRAESAAKKAEKAKNEAEMAQLKAVKQLARNSRGIDERLVTRFVLNPSKESFEKYEKVKELMVEGSSVLSKQVQVPLLTILLVFALSLVI</sequence>
<evidence type="ECO:0000313" key="2">
    <source>
        <dbReference type="EMBL" id="ORC92661.1"/>
    </source>
</evidence>
<organism evidence="2 3">
    <name type="scientific">Trypanosoma theileri</name>
    <dbReference type="NCBI Taxonomy" id="67003"/>
    <lineage>
        <taxon>Eukaryota</taxon>
        <taxon>Discoba</taxon>
        <taxon>Euglenozoa</taxon>
        <taxon>Kinetoplastea</taxon>
        <taxon>Metakinetoplastina</taxon>
        <taxon>Trypanosomatida</taxon>
        <taxon>Trypanosomatidae</taxon>
        <taxon>Trypanosoma</taxon>
    </lineage>
</organism>
<name>A0A1X0P758_9TRYP</name>
<comment type="caution">
    <text evidence="2">The sequence shown here is derived from an EMBL/GenBank/DDBJ whole genome shotgun (WGS) entry which is preliminary data.</text>
</comment>
<dbReference type="RefSeq" id="XP_028886727.1">
    <property type="nucleotide sequence ID" value="XM_029022181.1"/>
</dbReference>
<keyword evidence="1" id="KW-0175">Coiled coil</keyword>
<dbReference type="OrthoDB" id="10519325at2759"/>
<protein>
    <submittedName>
        <fullName evidence="2">Uncharacterized protein</fullName>
    </submittedName>
</protein>
<feature type="coiled-coil region" evidence="1">
    <location>
        <begin position="205"/>
        <end position="242"/>
    </location>
</feature>
<accession>A0A1X0P758</accession>
<evidence type="ECO:0000313" key="3">
    <source>
        <dbReference type="Proteomes" id="UP000192257"/>
    </source>
</evidence>
<dbReference type="AlphaFoldDB" id="A0A1X0P758"/>
<keyword evidence="3" id="KW-1185">Reference proteome</keyword>
<evidence type="ECO:0000256" key="1">
    <source>
        <dbReference type="SAM" id="Coils"/>
    </source>
</evidence>
<dbReference type="VEuPathDB" id="TriTrypDB:TM35_000034140"/>
<dbReference type="EMBL" id="NBCO01000003">
    <property type="protein sequence ID" value="ORC92661.1"/>
    <property type="molecule type" value="Genomic_DNA"/>
</dbReference>
<proteinExistence type="predicted"/>
<dbReference type="GeneID" id="39981961"/>
<dbReference type="Proteomes" id="UP000192257">
    <property type="component" value="Unassembled WGS sequence"/>
</dbReference>
<gene>
    <name evidence="2" type="ORF">TM35_000034140</name>
</gene>